<feature type="transmembrane region" description="Helical" evidence="1">
    <location>
        <begin position="46"/>
        <end position="68"/>
    </location>
</feature>
<gene>
    <name evidence="2" type="ORF">AHIS1636_03170</name>
</gene>
<evidence type="ECO:0000313" key="3">
    <source>
        <dbReference type="Proteomes" id="UP001209654"/>
    </source>
</evidence>
<proteinExistence type="predicted"/>
<accession>A0ABQ5MPG7</accession>
<reference evidence="2 3" key="1">
    <citation type="journal article" date="2023" name="Int. J. Syst. Evol. Microbiol.">
        <title>Arthrobacter mangrovi sp. nov., an actinobacterium isolated from the rhizosphere of a mangrove.</title>
        <authorList>
            <person name="Hamada M."/>
            <person name="Saitou S."/>
            <person name="Enomoto N."/>
            <person name="Nanri K."/>
            <person name="Hidaka K."/>
            <person name="Miura T."/>
            <person name="Tamura T."/>
        </authorList>
    </citation>
    <scope>NUCLEOTIDE SEQUENCE [LARGE SCALE GENOMIC DNA]</scope>
    <source>
        <strain evidence="2 3">NBRC 112813</strain>
    </source>
</reference>
<evidence type="ECO:0000256" key="1">
    <source>
        <dbReference type="SAM" id="Phobius"/>
    </source>
</evidence>
<dbReference type="Proteomes" id="UP001209654">
    <property type="component" value="Unassembled WGS sequence"/>
</dbReference>
<dbReference type="RefSeq" id="WP_264794042.1">
    <property type="nucleotide sequence ID" value="NZ_BRVS01000001.1"/>
</dbReference>
<keyword evidence="1" id="KW-0812">Transmembrane</keyword>
<evidence type="ECO:0000313" key="2">
    <source>
        <dbReference type="EMBL" id="GLB65878.1"/>
    </source>
</evidence>
<sequence length="74" mass="7582">MFSLAAIRRAVASDAATPVILAVFYTVVLSAGAAILATGGTSTTGVLIGAPLATASCIRLVQLGYTAVRRFRNR</sequence>
<keyword evidence="3" id="KW-1185">Reference proteome</keyword>
<dbReference type="EMBL" id="BRVS01000001">
    <property type="protein sequence ID" value="GLB65878.1"/>
    <property type="molecule type" value="Genomic_DNA"/>
</dbReference>
<keyword evidence="1" id="KW-1133">Transmembrane helix</keyword>
<name>A0ABQ5MPG7_9MICC</name>
<protein>
    <submittedName>
        <fullName evidence="2">Uncharacterized protein</fullName>
    </submittedName>
</protein>
<keyword evidence="1" id="KW-0472">Membrane</keyword>
<organism evidence="2 3">
    <name type="scientific">Arthrobacter mangrovi</name>
    <dbReference type="NCBI Taxonomy" id="2966350"/>
    <lineage>
        <taxon>Bacteria</taxon>
        <taxon>Bacillati</taxon>
        <taxon>Actinomycetota</taxon>
        <taxon>Actinomycetes</taxon>
        <taxon>Micrococcales</taxon>
        <taxon>Micrococcaceae</taxon>
        <taxon>Arthrobacter</taxon>
    </lineage>
</organism>
<comment type="caution">
    <text evidence="2">The sequence shown here is derived from an EMBL/GenBank/DDBJ whole genome shotgun (WGS) entry which is preliminary data.</text>
</comment>
<feature type="transmembrane region" description="Helical" evidence="1">
    <location>
        <begin position="20"/>
        <end position="40"/>
    </location>
</feature>